<evidence type="ECO:0000313" key="3">
    <source>
        <dbReference type="Proteomes" id="UP001054252"/>
    </source>
</evidence>
<dbReference type="EMBL" id="BPVZ01001202">
    <property type="protein sequence ID" value="GKV53259.1"/>
    <property type="molecule type" value="Genomic_DNA"/>
</dbReference>
<gene>
    <name evidence="2" type="ORF">SLEP1_g59794</name>
</gene>
<evidence type="ECO:0000313" key="2">
    <source>
        <dbReference type="EMBL" id="GKV53259.1"/>
    </source>
</evidence>
<reference evidence="2 3" key="1">
    <citation type="journal article" date="2021" name="Commun. Biol.">
        <title>The genome of Shorea leprosula (Dipterocarpaceae) highlights the ecological relevance of drought in aseasonal tropical rainforests.</title>
        <authorList>
            <person name="Ng K.K.S."/>
            <person name="Kobayashi M.J."/>
            <person name="Fawcett J.A."/>
            <person name="Hatakeyama M."/>
            <person name="Paape T."/>
            <person name="Ng C.H."/>
            <person name="Ang C.C."/>
            <person name="Tnah L.H."/>
            <person name="Lee C.T."/>
            <person name="Nishiyama T."/>
            <person name="Sese J."/>
            <person name="O'Brien M.J."/>
            <person name="Copetti D."/>
            <person name="Mohd Noor M.I."/>
            <person name="Ong R.C."/>
            <person name="Putra M."/>
            <person name="Sireger I.Z."/>
            <person name="Indrioko S."/>
            <person name="Kosugi Y."/>
            <person name="Izuno A."/>
            <person name="Isagi Y."/>
            <person name="Lee S.L."/>
            <person name="Shimizu K.K."/>
        </authorList>
    </citation>
    <scope>NUCLEOTIDE SEQUENCE [LARGE SCALE GENOMIC DNA]</scope>
    <source>
        <strain evidence="2">214</strain>
    </source>
</reference>
<accession>A0AAV5MUJ5</accession>
<dbReference type="Proteomes" id="UP001054252">
    <property type="component" value="Unassembled WGS sequence"/>
</dbReference>
<dbReference type="AlphaFoldDB" id="A0AAV5MUJ5"/>
<proteinExistence type="predicted"/>
<evidence type="ECO:0000256" key="1">
    <source>
        <dbReference type="SAM" id="MobiDB-lite"/>
    </source>
</evidence>
<feature type="region of interest" description="Disordered" evidence="1">
    <location>
        <begin position="1"/>
        <end position="79"/>
    </location>
</feature>
<organism evidence="2 3">
    <name type="scientific">Rubroshorea leprosula</name>
    <dbReference type="NCBI Taxonomy" id="152421"/>
    <lineage>
        <taxon>Eukaryota</taxon>
        <taxon>Viridiplantae</taxon>
        <taxon>Streptophyta</taxon>
        <taxon>Embryophyta</taxon>
        <taxon>Tracheophyta</taxon>
        <taxon>Spermatophyta</taxon>
        <taxon>Magnoliopsida</taxon>
        <taxon>eudicotyledons</taxon>
        <taxon>Gunneridae</taxon>
        <taxon>Pentapetalae</taxon>
        <taxon>rosids</taxon>
        <taxon>malvids</taxon>
        <taxon>Malvales</taxon>
        <taxon>Dipterocarpaceae</taxon>
        <taxon>Rubroshorea</taxon>
    </lineage>
</organism>
<protein>
    <submittedName>
        <fullName evidence="2">Uncharacterized protein</fullName>
    </submittedName>
</protein>
<comment type="caution">
    <text evidence="2">The sequence shown here is derived from an EMBL/GenBank/DDBJ whole genome shotgun (WGS) entry which is preliminary data.</text>
</comment>
<sequence length="137" mass="15074">MSKSNNLGTLVPKSKTDDQEPEVDAKEDEMGILIEEEEDDEDDNDDSSDGEDDESDAESDLSDDPLAEVDSDNGDFISVGERRKCRGNSFFFFCMTIRYPEAHPVSRSSSDIQKLIGSLTNPDSSWAGPNGWQSSPS</sequence>
<feature type="compositionally biased region" description="Acidic residues" evidence="1">
    <location>
        <begin position="34"/>
        <end position="73"/>
    </location>
</feature>
<name>A0AAV5MUJ5_9ROSI</name>
<keyword evidence="3" id="KW-1185">Reference proteome</keyword>
<feature type="region of interest" description="Disordered" evidence="1">
    <location>
        <begin position="116"/>
        <end position="137"/>
    </location>
</feature>